<dbReference type="EMBL" id="BARW01003101">
    <property type="protein sequence ID" value="GAI63382.1"/>
    <property type="molecule type" value="Genomic_DNA"/>
</dbReference>
<evidence type="ECO:0000313" key="2">
    <source>
        <dbReference type="EMBL" id="GAI63382.1"/>
    </source>
</evidence>
<protein>
    <submittedName>
        <fullName evidence="2">Uncharacterized protein</fullName>
    </submittedName>
</protein>
<comment type="caution">
    <text evidence="2">The sequence shown here is derived from an EMBL/GenBank/DDBJ whole genome shotgun (WGS) entry which is preliminary data.</text>
</comment>
<reference evidence="2" key="1">
    <citation type="journal article" date="2014" name="Front. Microbiol.">
        <title>High frequency of phylogenetically diverse reductive dehalogenase-homologous genes in deep subseafloor sedimentary metagenomes.</title>
        <authorList>
            <person name="Kawai M."/>
            <person name="Futagami T."/>
            <person name="Toyoda A."/>
            <person name="Takaki Y."/>
            <person name="Nishi S."/>
            <person name="Hori S."/>
            <person name="Arai W."/>
            <person name="Tsubouchi T."/>
            <person name="Morono Y."/>
            <person name="Uchiyama I."/>
            <person name="Ito T."/>
            <person name="Fujiyama A."/>
            <person name="Inagaki F."/>
            <person name="Takami H."/>
        </authorList>
    </citation>
    <scope>NUCLEOTIDE SEQUENCE</scope>
    <source>
        <strain evidence="2">Expedition CK06-06</strain>
    </source>
</reference>
<evidence type="ECO:0000256" key="1">
    <source>
        <dbReference type="SAM" id="MobiDB-lite"/>
    </source>
</evidence>
<organism evidence="2">
    <name type="scientific">marine sediment metagenome</name>
    <dbReference type="NCBI Taxonomy" id="412755"/>
    <lineage>
        <taxon>unclassified sequences</taxon>
        <taxon>metagenomes</taxon>
        <taxon>ecological metagenomes</taxon>
    </lineage>
</organism>
<gene>
    <name evidence="2" type="ORF">S12H4_08131</name>
</gene>
<sequence length="166" mass="19163">CKMSNRKVDGWIDDLVGALFDPIIVMPGGWGDDLPEWLRTRVTLERLGENIVALREGRELTATDAEAACYLFTASLTAPMGSDWTQIYLYVAGGEMKGEKKLEMPEDIKVESLTESQWRDLKQLKDWIYQQRVKHRKEKQRGERRQAKEEAKAKELETRAVQPSFF</sequence>
<dbReference type="AlphaFoldDB" id="X1Q4D3"/>
<accession>X1Q4D3</accession>
<name>X1Q4D3_9ZZZZ</name>
<proteinExistence type="predicted"/>
<feature type="non-terminal residue" evidence="2">
    <location>
        <position position="1"/>
    </location>
</feature>
<feature type="compositionally biased region" description="Basic and acidic residues" evidence="1">
    <location>
        <begin position="140"/>
        <end position="158"/>
    </location>
</feature>
<feature type="region of interest" description="Disordered" evidence="1">
    <location>
        <begin position="135"/>
        <end position="166"/>
    </location>
</feature>